<accession>A0A1Y1ULX3</accession>
<protein>
    <recommendedName>
        <fullName evidence="3">TIGR04076 family protein</fullName>
    </recommendedName>
</protein>
<dbReference type="Proteomes" id="UP000193218">
    <property type="component" value="Unassembled WGS sequence"/>
</dbReference>
<organism evidence="1 2">
    <name type="scientific">Kockovaella imperatae</name>
    <dbReference type="NCBI Taxonomy" id="4999"/>
    <lineage>
        <taxon>Eukaryota</taxon>
        <taxon>Fungi</taxon>
        <taxon>Dikarya</taxon>
        <taxon>Basidiomycota</taxon>
        <taxon>Agaricomycotina</taxon>
        <taxon>Tremellomycetes</taxon>
        <taxon>Tremellales</taxon>
        <taxon>Cuniculitremaceae</taxon>
        <taxon>Kockovaella</taxon>
    </lineage>
</organism>
<name>A0A1Y1ULX3_9TREE</name>
<dbReference type="OrthoDB" id="2838513at2759"/>
<sequence length="117" mass="12926">MSSRTFQLYDLRVEVQSPKDSRPMLCSSQPGDYFELKGEVLTLPPGQGFSVYSLGSVLPLLPAKQRSTSQADWMSREDVLACPDPACGSTMKVIRTAVSTWEQKETGEVVLLEKKAL</sequence>
<gene>
    <name evidence="1" type="ORF">BD324DRAFT_649089</name>
</gene>
<dbReference type="EMBL" id="NBSH01000003">
    <property type="protein sequence ID" value="ORX38992.1"/>
    <property type="molecule type" value="Genomic_DNA"/>
</dbReference>
<dbReference type="InterPro" id="IPR023811">
    <property type="entry name" value="CHP04076"/>
</dbReference>
<dbReference type="InParanoid" id="A0A1Y1ULX3"/>
<proteinExistence type="predicted"/>
<dbReference type="GeneID" id="33559743"/>
<evidence type="ECO:0000313" key="1">
    <source>
        <dbReference type="EMBL" id="ORX38992.1"/>
    </source>
</evidence>
<dbReference type="AlphaFoldDB" id="A0A1Y1ULX3"/>
<reference evidence="1 2" key="1">
    <citation type="submission" date="2017-03" db="EMBL/GenBank/DDBJ databases">
        <title>Widespread Adenine N6-methylation of Active Genes in Fungi.</title>
        <authorList>
            <consortium name="DOE Joint Genome Institute"/>
            <person name="Mondo S.J."/>
            <person name="Dannebaum R.O."/>
            <person name="Kuo R.C."/>
            <person name="Louie K.B."/>
            <person name="Bewick A.J."/>
            <person name="Labutti K."/>
            <person name="Haridas S."/>
            <person name="Kuo A."/>
            <person name="Salamov A."/>
            <person name="Ahrendt S.R."/>
            <person name="Lau R."/>
            <person name="Bowen B.P."/>
            <person name="Lipzen A."/>
            <person name="Sullivan W."/>
            <person name="Andreopoulos W.B."/>
            <person name="Clum A."/>
            <person name="Lindquist E."/>
            <person name="Daum C."/>
            <person name="Northen T.R."/>
            <person name="Ramamoorthy G."/>
            <person name="Schmitz R.J."/>
            <person name="Gryganskyi A."/>
            <person name="Culley D."/>
            <person name="Magnuson J."/>
            <person name="James T.Y."/>
            <person name="O'Malley M.A."/>
            <person name="Stajich J.E."/>
            <person name="Spatafora J.W."/>
            <person name="Visel A."/>
            <person name="Grigoriev I.V."/>
        </authorList>
    </citation>
    <scope>NUCLEOTIDE SEQUENCE [LARGE SCALE GENOMIC DNA]</scope>
    <source>
        <strain evidence="1 2">NRRL Y-17943</strain>
    </source>
</reference>
<comment type="caution">
    <text evidence="1">The sequence shown here is derived from an EMBL/GenBank/DDBJ whole genome shotgun (WGS) entry which is preliminary data.</text>
</comment>
<dbReference type="NCBIfam" id="TIGR04076">
    <property type="entry name" value="TIGR04076 family protein"/>
    <property type="match status" value="1"/>
</dbReference>
<keyword evidence="2" id="KW-1185">Reference proteome</keyword>
<dbReference type="RefSeq" id="XP_021872855.1">
    <property type="nucleotide sequence ID" value="XM_022017934.1"/>
</dbReference>
<evidence type="ECO:0000313" key="2">
    <source>
        <dbReference type="Proteomes" id="UP000193218"/>
    </source>
</evidence>
<evidence type="ECO:0008006" key="3">
    <source>
        <dbReference type="Google" id="ProtNLM"/>
    </source>
</evidence>